<evidence type="ECO:0000256" key="1">
    <source>
        <dbReference type="SAM" id="SignalP"/>
    </source>
</evidence>
<sequence>MVRRWSFGLWVGMVSRGAVLGFFQRDEYYRDGVVLELKSGGKWREIENMWEEGERRRLSNVVVLDGEDAVRSPNFYASWCRYFRVTP</sequence>
<dbReference type="PANTHER" id="PTHR47850">
    <property type="entry name" value="F-BOX/KELCH-REPEAT PROTEIN OR23"/>
    <property type="match status" value="1"/>
</dbReference>
<keyword evidence="3" id="KW-1185">Reference proteome</keyword>
<dbReference type="OrthoDB" id="45365at2759"/>
<reference evidence="2 3" key="1">
    <citation type="submission" date="2020-10" db="EMBL/GenBank/DDBJ databases">
        <title>The Coptis chinensis genome and diversification of protoberbering-type alkaloids.</title>
        <authorList>
            <person name="Wang B."/>
            <person name="Shu S."/>
            <person name="Song C."/>
            <person name="Liu Y."/>
        </authorList>
    </citation>
    <scope>NUCLEOTIDE SEQUENCE [LARGE SCALE GENOMIC DNA]</scope>
    <source>
        <strain evidence="2">HL-2020</strain>
        <tissue evidence="2">Leaf</tissue>
    </source>
</reference>
<feature type="signal peptide" evidence="1">
    <location>
        <begin position="1"/>
        <end position="21"/>
    </location>
</feature>
<dbReference type="PANTHER" id="PTHR47850:SF1">
    <property type="entry name" value="F-BOX_KELCH-REPEAT PROTEIN OR23"/>
    <property type="match status" value="1"/>
</dbReference>
<feature type="chain" id="PRO_5032522400" evidence="1">
    <location>
        <begin position="22"/>
        <end position="87"/>
    </location>
</feature>
<dbReference type="AlphaFoldDB" id="A0A835HAL6"/>
<evidence type="ECO:0000313" key="3">
    <source>
        <dbReference type="Proteomes" id="UP000631114"/>
    </source>
</evidence>
<proteinExistence type="predicted"/>
<protein>
    <submittedName>
        <fullName evidence="2">Uncharacterized protein</fullName>
    </submittedName>
</protein>
<organism evidence="2 3">
    <name type="scientific">Coptis chinensis</name>
    <dbReference type="NCBI Taxonomy" id="261450"/>
    <lineage>
        <taxon>Eukaryota</taxon>
        <taxon>Viridiplantae</taxon>
        <taxon>Streptophyta</taxon>
        <taxon>Embryophyta</taxon>
        <taxon>Tracheophyta</taxon>
        <taxon>Spermatophyta</taxon>
        <taxon>Magnoliopsida</taxon>
        <taxon>Ranunculales</taxon>
        <taxon>Ranunculaceae</taxon>
        <taxon>Coptidoideae</taxon>
        <taxon>Coptis</taxon>
    </lineage>
</organism>
<dbReference type="Proteomes" id="UP000631114">
    <property type="component" value="Unassembled WGS sequence"/>
</dbReference>
<evidence type="ECO:0000313" key="2">
    <source>
        <dbReference type="EMBL" id="KAF9596810.1"/>
    </source>
</evidence>
<accession>A0A835HAL6</accession>
<comment type="caution">
    <text evidence="2">The sequence shown here is derived from an EMBL/GenBank/DDBJ whole genome shotgun (WGS) entry which is preliminary data.</text>
</comment>
<dbReference type="EMBL" id="JADFTS010000007">
    <property type="protein sequence ID" value="KAF9596810.1"/>
    <property type="molecule type" value="Genomic_DNA"/>
</dbReference>
<name>A0A835HAL6_9MAGN</name>
<keyword evidence="1" id="KW-0732">Signal</keyword>
<gene>
    <name evidence="2" type="ORF">IFM89_013596</name>
</gene>